<evidence type="ECO:0000256" key="3">
    <source>
        <dbReference type="ARBA" id="ARBA00022692"/>
    </source>
</evidence>
<evidence type="ECO:0000256" key="5">
    <source>
        <dbReference type="ARBA" id="ARBA00023136"/>
    </source>
</evidence>
<accession>A0ABV4N7Z8</accession>
<gene>
    <name evidence="7" type="ORF">AB4566_03965</name>
</gene>
<comment type="caution">
    <text evidence="7">The sequence shown here is derived from an EMBL/GenBank/DDBJ whole genome shotgun (WGS) entry which is preliminary data.</text>
</comment>
<organism evidence="7 8">
    <name type="scientific">Vibrio gallaecicus</name>
    <dbReference type="NCBI Taxonomy" id="552386"/>
    <lineage>
        <taxon>Bacteria</taxon>
        <taxon>Pseudomonadati</taxon>
        <taxon>Pseudomonadota</taxon>
        <taxon>Gammaproteobacteria</taxon>
        <taxon>Vibrionales</taxon>
        <taxon>Vibrionaceae</taxon>
        <taxon>Vibrio</taxon>
    </lineage>
</organism>
<feature type="transmembrane region" description="Helical" evidence="6">
    <location>
        <begin position="72"/>
        <end position="95"/>
    </location>
</feature>
<feature type="transmembrane region" description="Helical" evidence="6">
    <location>
        <begin position="101"/>
        <end position="125"/>
    </location>
</feature>
<evidence type="ECO:0000313" key="7">
    <source>
        <dbReference type="EMBL" id="MFA0567423.1"/>
    </source>
</evidence>
<evidence type="ECO:0000256" key="4">
    <source>
        <dbReference type="ARBA" id="ARBA00022989"/>
    </source>
</evidence>
<comment type="subcellular location">
    <subcellularLocation>
        <location evidence="1">Membrane</location>
        <topology evidence="1">Multi-pass membrane protein</topology>
    </subcellularLocation>
</comment>
<dbReference type="Pfam" id="PF04241">
    <property type="entry name" value="DUF423"/>
    <property type="match status" value="1"/>
</dbReference>
<evidence type="ECO:0000313" key="8">
    <source>
        <dbReference type="Proteomes" id="UP001570417"/>
    </source>
</evidence>
<dbReference type="PANTHER" id="PTHR43461:SF1">
    <property type="entry name" value="TRANSMEMBRANE PROTEIN 256"/>
    <property type="match status" value="1"/>
</dbReference>
<keyword evidence="4 6" id="KW-1133">Transmembrane helix</keyword>
<evidence type="ECO:0000256" key="1">
    <source>
        <dbReference type="ARBA" id="ARBA00004141"/>
    </source>
</evidence>
<dbReference type="Proteomes" id="UP001570417">
    <property type="component" value="Unassembled WGS sequence"/>
</dbReference>
<keyword evidence="8" id="KW-1185">Reference proteome</keyword>
<dbReference type="EMBL" id="JBFRUW010000005">
    <property type="protein sequence ID" value="MFA0567423.1"/>
    <property type="molecule type" value="Genomic_DNA"/>
</dbReference>
<evidence type="ECO:0000256" key="2">
    <source>
        <dbReference type="ARBA" id="ARBA00009694"/>
    </source>
</evidence>
<keyword evidence="5 6" id="KW-0472">Membrane</keyword>
<feature type="transmembrane region" description="Helical" evidence="6">
    <location>
        <begin position="48"/>
        <end position="65"/>
    </location>
</feature>
<keyword evidence="3 6" id="KW-0812">Transmembrane</keyword>
<reference evidence="7 8" key="1">
    <citation type="journal article" date="2024" name="ISME J.">
        <title>Tailless and filamentous prophages are predominant in marine Vibrio.</title>
        <authorList>
            <person name="Steensen K."/>
            <person name="Seneca J."/>
            <person name="Bartlau N."/>
            <person name="Yu X.A."/>
            <person name="Hussain F.A."/>
            <person name="Polz M.F."/>
        </authorList>
    </citation>
    <scope>NUCLEOTIDE SEQUENCE [LARGE SCALE GENOMIC DNA]</scope>
    <source>
        <strain evidence="7 8">10N.222.51.A1</strain>
    </source>
</reference>
<proteinExistence type="inferred from homology"/>
<sequence length="132" mass="14172">MKSKALLIFSGLSAMVAVIFGAFAAHALKGQLSEYLLGVFETGVQYQFIHTLAILSCGILLQLKLGLKSQKYFFIAAICFIIGILCFSGSLYALALTGIKWFGPITPLGGLLFIIGWGAFSFAALNINEVTK</sequence>
<protein>
    <submittedName>
        <fullName evidence="7">DUF423 domain-containing protein</fullName>
    </submittedName>
</protein>
<name>A0ABV4N7Z8_9VIBR</name>
<dbReference type="InterPro" id="IPR006696">
    <property type="entry name" value="DUF423"/>
</dbReference>
<comment type="similarity">
    <text evidence="2">Belongs to the UPF0382 family.</text>
</comment>
<evidence type="ECO:0000256" key="6">
    <source>
        <dbReference type="SAM" id="Phobius"/>
    </source>
</evidence>
<dbReference type="PANTHER" id="PTHR43461">
    <property type="entry name" value="TRANSMEMBRANE PROTEIN 256"/>
    <property type="match status" value="1"/>
</dbReference>
<dbReference type="RefSeq" id="WP_137373519.1">
    <property type="nucleotide sequence ID" value="NZ_AP025490.1"/>
</dbReference>